<sequence>MTDGAVEAFIQRWQGREGGQERANYALFLSELTDVIGAPRPEPASAVDADRYAIRRSP</sequence>
<protein>
    <submittedName>
        <fullName evidence="1">Uncharacterized protein</fullName>
    </submittedName>
</protein>
<evidence type="ECO:0000313" key="2">
    <source>
        <dbReference type="Proteomes" id="UP000528964"/>
    </source>
</evidence>
<dbReference type="EMBL" id="JACIDR010000001">
    <property type="protein sequence ID" value="MBB3971778.1"/>
    <property type="molecule type" value="Genomic_DNA"/>
</dbReference>
<proteinExistence type="predicted"/>
<reference evidence="1 2" key="1">
    <citation type="submission" date="2020-08" db="EMBL/GenBank/DDBJ databases">
        <title>Genomic Encyclopedia of Type Strains, Phase IV (KMG-IV): sequencing the most valuable type-strain genomes for metagenomic binning, comparative biology and taxonomic classification.</title>
        <authorList>
            <person name="Goeker M."/>
        </authorList>
    </citation>
    <scope>NUCLEOTIDE SEQUENCE [LARGE SCALE GENOMIC DNA]</scope>
    <source>
        <strain evidence="1 2">DSM 25481</strain>
    </source>
</reference>
<accession>A0A7W6GE82</accession>
<dbReference type="RefSeq" id="WP_183393626.1">
    <property type="nucleotide sequence ID" value="NZ_JACIDR010000001.1"/>
</dbReference>
<dbReference type="Proteomes" id="UP000528964">
    <property type="component" value="Unassembled WGS sequence"/>
</dbReference>
<dbReference type="AlphaFoldDB" id="A0A7W6GE82"/>
<name>A0A7W6GE82_9HYPH</name>
<keyword evidence="2" id="KW-1185">Reference proteome</keyword>
<gene>
    <name evidence="1" type="ORF">GGR24_000411</name>
</gene>
<organism evidence="1 2">
    <name type="scientific">Hansschlegelia beijingensis</name>
    <dbReference type="NCBI Taxonomy" id="1133344"/>
    <lineage>
        <taxon>Bacteria</taxon>
        <taxon>Pseudomonadati</taxon>
        <taxon>Pseudomonadota</taxon>
        <taxon>Alphaproteobacteria</taxon>
        <taxon>Hyphomicrobiales</taxon>
        <taxon>Methylopilaceae</taxon>
        <taxon>Hansschlegelia</taxon>
    </lineage>
</organism>
<evidence type="ECO:0000313" key="1">
    <source>
        <dbReference type="EMBL" id="MBB3971778.1"/>
    </source>
</evidence>
<comment type="caution">
    <text evidence="1">The sequence shown here is derived from an EMBL/GenBank/DDBJ whole genome shotgun (WGS) entry which is preliminary data.</text>
</comment>